<dbReference type="EMBL" id="KB445821">
    <property type="protein sequence ID" value="EMD31260.1"/>
    <property type="molecule type" value="Genomic_DNA"/>
</dbReference>
<accession>M2QGU0</accession>
<gene>
    <name evidence="1" type="ORF">CERSUDRAFT_100605</name>
</gene>
<sequence length="567" mass="61327">MSSDAVLTLHELLRDVSTLANIVNTLDEAAYQQGSTPYDRMATLSSFIRKSKASTGFSARIAMEECTSNQSLQLDIPTLYSNPLPLSTSNLQTTPTGHATETSSYALDLGALSALLRSDTHGLNKRTLVDTEPSWDATVGGSPSDFESTVIPSPITPESVRALRPNIDLRWETYARGIASGPDAELAFTLAALKSDDVLQSLPAWVDRTRVTLCPGGLPLDVWYIILTAITRPLDLFACGLTCKVLAARVLKLQSDSRELSRVSGGLLYPRALREVLRHSPLVAHSLQRATVPAAALVRFIYECAGKLHALTWLGVLGRSDADDDGDSYALPPLPPPFFKAAARLKRVDMLQLHDIVFRSSDAFVRLVCALPALANLELTNVAWKDPPRYVLSGKPFARTLSLHNLWIYSSNPSQFTDFLLASRILQNGASLRLDMFKRIGPAPWTPDPRPSCELRTSEYAAHWGRPRLSAFPAPDASGALAFAVSVLMGACPLRDAPTYFGVVEALCAARAESVGAVHLSMQGTLEEVRTVMNEGPVPFAGLRARGVIKASCLDPKTGASSPIPLD</sequence>
<proteinExistence type="predicted"/>
<evidence type="ECO:0000313" key="1">
    <source>
        <dbReference type="EMBL" id="EMD31260.1"/>
    </source>
</evidence>
<keyword evidence="2" id="KW-1185">Reference proteome</keyword>
<dbReference type="AlphaFoldDB" id="M2QGU0"/>
<name>M2QGU0_CERS8</name>
<organism evidence="1 2">
    <name type="scientific">Ceriporiopsis subvermispora (strain B)</name>
    <name type="common">White-rot fungus</name>
    <name type="synonym">Gelatoporia subvermispora</name>
    <dbReference type="NCBI Taxonomy" id="914234"/>
    <lineage>
        <taxon>Eukaryota</taxon>
        <taxon>Fungi</taxon>
        <taxon>Dikarya</taxon>
        <taxon>Basidiomycota</taxon>
        <taxon>Agaricomycotina</taxon>
        <taxon>Agaricomycetes</taxon>
        <taxon>Polyporales</taxon>
        <taxon>Gelatoporiaceae</taxon>
        <taxon>Gelatoporia</taxon>
    </lineage>
</organism>
<dbReference type="Proteomes" id="UP000016930">
    <property type="component" value="Unassembled WGS sequence"/>
</dbReference>
<protein>
    <submittedName>
        <fullName evidence="1">Uncharacterized protein</fullName>
    </submittedName>
</protein>
<evidence type="ECO:0000313" key="2">
    <source>
        <dbReference type="Proteomes" id="UP000016930"/>
    </source>
</evidence>
<dbReference type="HOGENOM" id="CLU_480576_0_0_1"/>
<reference evidence="1 2" key="1">
    <citation type="journal article" date="2012" name="Proc. Natl. Acad. Sci. U.S.A.">
        <title>Comparative genomics of Ceriporiopsis subvermispora and Phanerochaete chrysosporium provide insight into selective ligninolysis.</title>
        <authorList>
            <person name="Fernandez-Fueyo E."/>
            <person name="Ruiz-Duenas F.J."/>
            <person name="Ferreira P."/>
            <person name="Floudas D."/>
            <person name="Hibbett D.S."/>
            <person name="Canessa P."/>
            <person name="Larrondo L.F."/>
            <person name="James T.Y."/>
            <person name="Seelenfreund D."/>
            <person name="Lobos S."/>
            <person name="Polanco R."/>
            <person name="Tello M."/>
            <person name="Honda Y."/>
            <person name="Watanabe T."/>
            <person name="Watanabe T."/>
            <person name="Ryu J.S."/>
            <person name="Kubicek C.P."/>
            <person name="Schmoll M."/>
            <person name="Gaskell J."/>
            <person name="Hammel K.E."/>
            <person name="St John F.J."/>
            <person name="Vanden Wymelenberg A."/>
            <person name="Sabat G."/>
            <person name="Splinter BonDurant S."/>
            <person name="Syed K."/>
            <person name="Yadav J.S."/>
            <person name="Doddapaneni H."/>
            <person name="Subramanian V."/>
            <person name="Lavin J.L."/>
            <person name="Oguiza J.A."/>
            <person name="Perez G."/>
            <person name="Pisabarro A.G."/>
            <person name="Ramirez L."/>
            <person name="Santoyo F."/>
            <person name="Master E."/>
            <person name="Coutinho P.M."/>
            <person name="Henrissat B."/>
            <person name="Lombard V."/>
            <person name="Magnuson J.K."/>
            <person name="Kuees U."/>
            <person name="Hori C."/>
            <person name="Igarashi K."/>
            <person name="Samejima M."/>
            <person name="Held B.W."/>
            <person name="Barry K.W."/>
            <person name="LaButti K.M."/>
            <person name="Lapidus A."/>
            <person name="Lindquist E.A."/>
            <person name="Lucas S.M."/>
            <person name="Riley R."/>
            <person name="Salamov A.A."/>
            <person name="Hoffmeister D."/>
            <person name="Schwenk D."/>
            <person name="Hadar Y."/>
            <person name="Yarden O."/>
            <person name="de Vries R.P."/>
            <person name="Wiebenga A."/>
            <person name="Stenlid J."/>
            <person name="Eastwood D."/>
            <person name="Grigoriev I.V."/>
            <person name="Berka R.M."/>
            <person name="Blanchette R.A."/>
            <person name="Kersten P."/>
            <person name="Martinez A.T."/>
            <person name="Vicuna R."/>
            <person name="Cullen D."/>
        </authorList>
    </citation>
    <scope>NUCLEOTIDE SEQUENCE [LARGE SCALE GENOMIC DNA]</scope>
    <source>
        <strain evidence="1 2">B</strain>
    </source>
</reference>
<dbReference type="OrthoDB" id="2800661at2759"/>